<feature type="transmembrane region" description="Helical" evidence="5">
    <location>
        <begin position="99"/>
        <end position="118"/>
    </location>
</feature>
<sequence length="143" mass="16005">MDFSNISDNTRDFSNAFKIANFAVGALSVLCGISQLLSGFQDFFLGLFVIFFGAGIIFLEIRVPQEVYNYASFLFSFIGRGIFYLLIGIIVSHDHILRVFPGFLISFVGIGYCALQFVPNILPPENMRSDFAALHNQDEEDVI</sequence>
<dbReference type="RefSeq" id="XP_064855987.1">
    <property type="nucleotide sequence ID" value="XM_064999915.1"/>
</dbReference>
<keyword evidence="4 5" id="KW-0472">Membrane</keyword>
<dbReference type="Pfam" id="PF08507">
    <property type="entry name" value="COPI_assoc"/>
    <property type="match status" value="1"/>
</dbReference>
<dbReference type="GeneID" id="90076980"/>
<dbReference type="AlphaFoldDB" id="A0AAV5QWZ4"/>
<dbReference type="InterPro" id="IPR013714">
    <property type="entry name" value="Golgi_TVP15"/>
</dbReference>
<evidence type="ECO:0000256" key="2">
    <source>
        <dbReference type="ARBA" id="ARBA00022692"/>
    </source>
</evidence>
<protein>
    <submittedName>
        <fullName evidence="6">Tvp15 protein</fullName>
    </submittedName>
</protein>
<evidence type="ECO:0000256" key="5">
    <source>
        <dbReference type="SAM" id="Phobius"/>
    </source>
</evidence>
<dbReference type="GO" id="GO:0016192">
    <property type="term" value="P:vesicle-mediated transport"/>
    <property type="evidence" value="ECO:0007669"/>
    <property type="project" value="TreeGrafter"/>
</dbReference>
<evidence type="ECO:0000256" key="1">
    <source>
        <dbReference type="ARBA" id="ARBA00004141"/>
    </source>
</evidence>
<keyword evidence="2 5" id="KW-0812">Transmembrane</keyword>
<keyword evidence="7" id="KW-1185">Reference proteome</keyword>
<dbReference type="Proteomes" id="UP001360560">
    <property type="component" value="Unassembled WGS sequence"/>
</dbReference>
<evidence type="ECO:0000313" key="6">
    <source>
        <dbReference type="EMBL" id="GMM38992.1"/>
    </source>
</evidence>
<organism evidence="6 7">
    <name type="scientific">Saccharomycopsis crataegensis</name>
    <dbReference type="NCBI Taxonomy" id="43959"/>
    <lineage>
        <taxon>Eukaryota</taxon>
        <taxon>Fungi</taxon>
        <taxon>Dikarya</taxon>
        <taxon>Ascomycota</taxon>
        <taxon>Saccharomycotina</taxon>
        <taxon>Saccharomycetes</taxon>
        <taxon>Saccharomycopsidaceae</taxon>
        <taxon>Saccharomycopsis</taxon>
    </lineage>
</organism>
<gene>
    <name evidence="6" type="ORF">DASC09_063310</name>
</gene>
<keyword evidence="3 5" id="KW-1133">Transmembrane helix</keyword>
<evidence type="ECO:0000256" key="3">
    <source>
        <dbReference type="ARBA" id="ARBA00022989"/>
    </source>
</evidence>
<comment type="subcellular location">
    <subcellularLocation>
        <location evidence="1">Membrane</location>
        <topology evidence="1">Multi-pass membrane protein</topology>
    </subcellularLocation>
</comment>
<dbReference type="PANTHER" id="PTHR28128">
    <property type="entry name" value="GOLGI APPARATUS MEMBRANE PROTEIN TVP15"/>
    <property type="match status" value="1"/>
</dbReference>
<feature type="transmembrane region" description="Helical" evidence="5">
    <location>
        <begin position="73"/>
        <end position="93"/>
    </location>
</feature>
<reference evidence="6 7" key="1">
    <citation type="journal article" date="2023" name="Elife">
        <title>Identification of key yeast species and microbe-microbe interactions impacting larval growth of Drosophila in the wild.</title>
        <authorList>
            <person name="Mure A."/>
            <person name="Sugiura Y."/>
            <person name="Maeda R."/>
            <person name="Honda K."/>
            <person name="Sakurai N."/>
            <person name="Takahashi Y."/>
            <person name="Watada M."/>
            <person name="Katoh T."/>
            <person name="Gotoh A."/>
            <person name="Gotoh Y."/>
            <person name="Taniguchi I."/>
            <person name="Nakamura K."/>
            <person name="Hayashi T."/>
            <person name="Katayama T."/>
            <person name="Uemura T."/>
            <person name="Hattori Y."/>
        </authorList>
    </citation>
    <scope>NUCLEOTIDE SEQUENCE [LARGE SCALE GENOMIC DNA]</scope>
    <source>
        <strain evidence="6 7">SC-9</strain>
    </source>
</reference>
<proteinExistence type="predicted"/>
<dbReference type="EMBL" id="BTFZ01000020">
    <property type="protein sequence ID" value="GMM38992.1"/>
    <property type="molecule type" value="Genomic_DNA"/>
</dbReference>
<feature type="transmembrane region" description="Helical" evidence="5">
    <location>
        <begin position="43"/>
        <end position="61"/>
    </location>
</feature>
<dbReference type="PANTHER" id="PTHR28128:SF1">
    <property type="entry name" value="GOLGI APPARATUS MEMBRANE PROTEIN TVP15"/>
    <property type="match status" value="1"/>
</dbReference>
<accession>A0AAV5QWZ4</accession>
<dbReference type="GO" id="GO:0000139">
    <property type="term" value="C:Golgi membrane"/>
    <property type="evidence" value="ECO:0007669"/>
    <property type="project" value="TreeGrafter"/>
</dbReference>
<evidence type="ECO:0000313" key="7">
    <source>
        <dbReference type="Proteomes" id="UP001360560"/>
    </source>
</evidence>
<evidence type="ECO:0000256" key="4">
    <source>
        <dbReference type="ARBA" id="ARBA00023136"/>
    </source>
</evidence>
<name>A0AAV5QWZ4_9ASCO</name>
<feature type="transmembrane region" description="Helical" evidence="5">
    <location>
        <begin position="19"/>
        <end position="37"/>
    </location>
</feature>
<comment type="caution">
    <text evidence="6">The sequence shown here is derived from an EMBL/GenBank/DDBJ whole genome shotgun (WGS) entry which is preliminary data.</text>
</comment>